<dbReference type="AlphaFoldDB" id="A0A2R8BCP2"/>
<reference evidence="2 3" key="1">
    <citation type="submission" date="2018-03" db="EMBL/GenBank/DDBJ databases">
        <authorList>
            <person name="Keele B.F."/>
        </authorList>
    </citation>
    <scope>NUCLEOTIDE SEQUENCE [LARGE SCALE GENOMIC DNA]</scope>
    <source>
        <strain evidence="2 3">CECT 8599</strain>
    </source>
</reference>
<protein>
    <recommendedName>
        <fullName evidence="1">LysM domain-containing protein</fullName>
    </recommendedName>
</protein>
<dbReference type="EMBL" id="OMOR01000001">
    <property type="protein sequence ID" value="SPH20791.1"/>
    <property type="molecule type" value="Genomic_DNA"/>
</dbReference>
<dbReference type="Pfam" id="PF01476">
    <property type="entry name" value="LysM"/>
    <property type="match status" value="1"/>
</dbReference>
<dbReference type="CDD" id="cd00118">
    <property type="entry name" value="LysM"/>
    <property type="match status" value="1"/>
</dbReference>
<evidence type="ECO:0000313" key="2">
    <source>
        <dbReference type="EMBL" id="SPH20791.1"/>
    </source>
</evidence>
<evidence type="ECO:0000259" key="1">
    <source>
        <dbReference type="PROSITE" id="PS51782"/>
    </source>
</evidence>
<dbReference type="SMART" id="SM00257">
    <property type="entry name" value="LysM"/>
    <property type="match status" value="1"/>
</dbReference>
<dbReference type="Gene3D" id="3.10.350.10">
    <property type="entry name" value="LysM domain"/>
    <property type="match status" value="1"/>
</dbReference>
<dbReference type="InterPro" id="IPR036779">
    <property type="entry name" value="LysM_dom_sf"/>
</dbReference>
<evidence type="ECO:0000313" key="3">
    <source>
        <dbReference type="Proteomes" id="UP000244880"/>
    </source>
</evidence>
<name>A0A2R8BCP2_9RHOB</name>
<dbReference type="PANTHER" id="PTHR34700:SF4">
    <property type="entry name" value="PHAGE-LIKE ELEMENT PBSX PROTEIN XKDP"/>
    <property type="match status" value="1"/>
</dbReference>
<dbReference type="InterPro" id="IPR018392">
    <property type="entry name" value="LysM"/>
</dbReference>
<accession>A0A2R8BCP2</accession>
<feature type="domain" description="LysM" evidence="1">
    <location>
        <begin position="396"/>
        <end position="445"/>
    </location>
</feature>
<dbReference type="OrthoDB" id="370541at2"/>
<dbReference type="RefSeq" id="WP_108827949.1">
    <property type="nucleotide sequence ID" value="NZ_OMOR01000001.1"/>
</dbReference>
<dbReference type="PROSITE" id="PS51782">
    <property type="entry name" value="LYSM"/>
    <property type="match status" value="1"/>
</dbReference>
<dbReference type="Proteomes" id="UP000244880">
    <property type="component" value="Unassembled WGS sequence"/>
</dbReference>
<proteinExistence type="predicted"/>
<dbReference type="InterPro" id="IPR052196">
    <property type="entry name" value="Bact_Kbp"/>
</dbReference>
<keyword evidence="3" id="KW-1185">Reference proteome</keyword>
<gene>
    <name evidence="2" type="ORF">ASD8599_01532</name>
</gene>
<organism evidence="2 3">
    <name type="scientific">Ascidiaceihabitans donghaensis</name>
    <dbReference type="NCBI Taxonomy" id="1510460"/>
    <lineage>
        <taxon>Bacteria</taxon>
        <taxon>Pseudomonadati</taxon>
        <taxon>Pseudomonadota</taxon>
        <taxon>Alphaproteobacteria</taxon>
        <taxon>Rhodobacterales</taxon>
        <taxon>Paracoccaceae</taxon>
        <taxon>Ascidiaceihabitans</taxon>
    </lineage>
</organism>
<dbReference type="PANTHER" id="PTHR34700">
    <property type="entry name" value="POTASSIUM BINDING PROTEIN KBP"/>
    <property type="match status" value="1"/>
</dbReference>
<sequence>MSKLAALAGGQAGTLAAGAVVVAGVVGGGAWMFTQDETAPVQTTPVVEAAVVPEVQAPPAAEPVVAVDPKPDVVDAEASQPEASQPAAVGAEVVVSDPVPPRFDEVRTENDGLTVIAGRAAPGSTVALLVDGVEAARATTESNGAFAVVAILDVSDKPRLLTLLQIEGEKTLASADEIIIAPTPKASADTVVADAVATPEPESNPEPEPETAPAVEPAIPLETAEVEPAPEATPTPTPEAAIQSVPVAKADPVATPAPELAPEPTPEPEAQVAVLKADEDGVEVLNRSSAPEVMANVAIDTISYSDVGDVLLSGRAQSRAQAVRVYLNNAPVTTLNVDGAGRWRGDLPDVDTGVYTLRVDEVDDEGAVTSRVETPFKREDPQVLAAAQSDDRAPIAAVTVQTGATLWAIARDRYGDGTLYVRVLEANSDAIKNPDLIYPGQIFDLPDDP</sequence>